<dbReference type="Gene3D" id="2.30.320.10">
    <property type="entry name" value="YwqG-like"/>
    <property type="match status" value="1"/>
</dbReference>
<proteinExistence type="predicted"/>
<dbReference type="Pfam" id="PF09234">
    <property type="entry name" value="DUF1963"/>
    <property type="match status" value="1"/>
</dbReference>
<keyword evidence="2" id="KW-1185">Reference proteome</keyword>
<dbReference type="OrthoDB" id="57088at2"/>
<reference evidence="2" key="1">
    <citation type="submission" date="2017-08" db="EMBL/GenBank/DDBJ databases">
        <authorList>
            <person name="Varghese N."/>
            <person name="Submissions S."/>
        </authorList>
    </citation>
    <scope>NUCLEOTIDE SEQUENCE [LARGE SCALE GENOMIC DNA]</scope>
    <source>
        <strain evidence="2">JC22</strain>
    </source>
</reference>
<dbReference type="EMBL" id="OBMQ01000010">
    <property type="protein sequence ID" value="SOC18501.1"/>
    <property type="molecule type" value="Genomic_DNA"/>
</dbReference>
<evidence type="ECO:0000313" key="1">
    <source>
        <dbReference type="EMBL" id="SOC18501.1"/>
    </source>
</evidence>
<dbReference type="InterPro" id="IPR035948">
    <property type="entry name" value="YwqG-like_sf"/>
</dbReference>
<protein>
    <submittedName>
        <fullName evidence="1">Uncharacterized protein YwqG</fullName>
    </submittedName>
</protein>
<dbReference type="AlphaFoldDB" id="A0A285TEU9"/>
<accession>A0A285TEU9</accession>
<dbReference type="InterPro" id="IPR015315">
    <property type="entry name" value="DUF1963"/>
</dbReference>
<sequence>MLETKENFDLPQQLEGFRDKLIPSLQTSSIIVPYRSIISLTQSKFAGYPYLPKIQSHPKDSEGNYMYLLAQINFSEATFPEPFPTQGLLQIFISKSLCNPKQQVLELLWQHNYKVRYYPTLLPENEITQDFSYLNPFNNFPIENEMGLKFTTHVEPVSATDYRLEKYFKKPLSHYGVISDDELTLEEIYFKSYLGAEHKIGGYPYFIESDTRKNSKFLESFDTLLLQIVSNDDHNINYGDTGVLKFFINSNELMNLDFSKVYLHAEQY</sequence>
<dbReference type="SUPFAM" id="SSF103032">
    <property type="entry name" value="Hypothetical protein YwqG"/>
    <property type="match status" value="1"/>
</dbReference>
<evidence type="ECO:0000313" key="2">
    <source>
        <dbReference type="Proteomes" id="UP000219636"/>
    </source>
</evidence>
<dbReference type="PANTHER" id="PTHR36436:SF6">
    <property type="entry name" value="SLL5081 PROTEIN"/>
    <property type="match status" value="1"/>
</dbReference>
<dbReference type="PANTHER" id="PTHR36436">
    <property type="entry name" value="SLL5081 PROTEIN"/>
    <property type="match status" value="1"/>
</dbReference>
<gene>
    <name evidence="1" type="ORF">SAMN05880501_110123</name>
</gene>
<dbReference type="Proteomes" id="UP000219636">
    <property type="component" value="Unassembled WGS sequence"/>
</dbReference>
<organism evidence="1 2">
    <name type="scientific">Ureibacillus xyleni</name>
    <dbReference type="NCBI Taxonomy" id="614648"/>
    <lineage>
        <taxon>Bacteria</taxon>
        <taxon>Bacillati</taxon>
        <taxon>Bacillota</taxon>
        <taxon>Bacilli</taxon>
        <taxon>Bacillales</taxon>
        <taxon>Caryophanaceae</taxon>
        <taxon>Ureibacillus</taxon>
    </lineage>
</organism>
<name>A0A285TEU9_9BACL</name>